<evidence type="ECO:0000313" key="3">
    <source>
        <dbReference type="Proteomes" id="UP000011778"/>
    </source>
</evidence>
<proteinExistence type="predicted"/>
<keyword evidence="1" id="KW-0812">Transmembrane</keyword>
<name>M3HAH4_LEPIT</name>
<accession>M3HAH4</accession>
<reference evidence="2 3" key="1">
    <citation type="submission" date="2013-02" db="EMBL/GenBank/DDBJ databases">
        <authorList>
            <person name="Harkins D.M."/>
            <person name="Durkin A.S."/>
            <person name="Brinkac L.M."/>
            <person name="Haft D.H."/>
            <person name="Selengut J.D."/>
            <person name="Sanka R."/>
            <person name="DePew J."/>
            <person name="Purushe J."/>
            <person name="Tulsiani S.M."/>
            <person name="Graham G.C."/>
            <person name="Burns M.-A."/>
            <person name="Dohnt M.F."/>
            <person name="Smythe L.D."/>
            <person name="McKay D.B."/>
            <person name="Craig S.B."/>
            <person name="Vinetz J.M."/>
            <person name="Sutton G.G."/>
            <person name="Nierman W.C."/>
            <person name="Fouts D.E."/>
        </authorList>
    </citation>
    <scope>NUCLEOTIDE SEQUENCE [LARGE SCALE GENOMIC DNA]</scope>
    <source>
        <strain evidence="2 3">LT2050</strain>
    </source>
</reference>
<comment type="caution">
    <text evidence="2">The sequence shown here is derived from an EMBL/GenBank/DDBJ whole genome shotgun (WGS) entry which is preliminary data.</text>
</comment>
<dbReference type="Proteomes" id="UP000011778">
    <property type="component" value="Unassembled WGS sequence"/>
</dbReference>
<dbReference type="EMBL" id="AFMD02000329">
    <property type="protein sequence ID" value="EMG21329.1"/>
    <property type="molecule type" value="Genomic_DNA"/>
</dbReference>
<keyword evidence="1" id="KW-0472">Membrane</keyword>
<evidence type="ECO:0000256" key="1">
    <source>
        <dbReference type="SAM" id="Phobius"/>
    </source>
</evidence>
<feature type="transmembrane region" description="Helical" evidence="1">
    <location>
        <begin position="26"/>
        <end position="46"/>
    </location>
</feature>
<keyword evidence="1" id="KW-1133">Transmembrane helix</keyword>
<sequence>MDSVIWSFLCKDVQSEIQSVVFYSNFSWAFGVFILPFFGFVFDRIVTFLKQNKGKEVFQNILKNKYFNLDFVIGFWLFLFYF</sequence>
<gene>
    <name evidence="2" type="ORF">LEP1GSC150_1882</name>
</gene>
<dbReference type="AlphaFoldDB" id="M3HAH4"/>
<feature type="transmembrane region" description="Helical" evidence="1">
    <location>
        <begin position="66"/>
        <end position="81"/>
    </location>
</feature>
<organism evidence="2 3">
    <name type="scientific">Leptospira interrogans serovar Copenhageni str. LT2050</name>
    <dbReference type="NCBI Taxonomy" id="1001598"/>
    <lineage>
        <taxon>Bacteria</taxon>
        <taxon>Pseudomonadati</taxon>
        <taxon>Spirochaetota</taxon>
        <taxon>Spirochaetia</taxon>
        <taxon>Leptospirales</taxon>
        <taxon>Leptospiraceae</taxon>
        <taxon>Leptospira</taxon>
    </lineage>
</organism>
<evidence type="ECO:0000313" key="2">
    <source>
        <dbReference type="EMBL" id="EMG21329.1"/>
    </source>
</evidence>
<protein>
    <submittedName>
        <fullName evidence="2">Uncharacterized protein</fullName>
    </submittedName>
</protein>